<feature type="domain" description="Tc1-like transposase DDE" evidence="2">
    <location>
        <begin position="148"/>
        <end position="214"/>
    </location>
</feature>
<evidence type="ECO:0000256" key="1">
    <source>
        <dbReference type="SAM" id="MobiDB-lite"/>
    </source>
</evidence>
<gene>
    <name evidence="3" type="ORF">RO3G_16982</name>
    <name evidence="4" type="ORF">RO3G_16986</name>
</gene>
<sequence length="217" mass="24760">MLITVKKPMFESEIRNSVGNLQTRFEWFMEWKDSDLDFTKNCIFIDEAGFHINMRNNWARSKSGGSAIVKQPKTRAQSHTIIGAIHSSSVVHVVIRKPPPRKETQAAKKKRKANNGKKRTANEISTEDPEVDDDAADNKPVLKGTTIAHFVKFMNEFLNVMDLDETLKGSYIVMDSASIHKSKPMLQKIESKGYKIMYLPPYSPELNPIEQFWAMSL</sequence>
<evidence type="ECO:0000259" key="2">
    <source>
        <dbReference type="Pfam" id="PF13358"/>
    </source>
</evidence>
<evidence type="ECO:0000313" key="4">
    <source>
        <dbReference type="EMBL" id="EIE92464.1"/>
    </source>
</evidence>
<dbReference type="InterPro" id="IPR038717">
    <property type="entry name" value="Tc1-like_DDE_dom"/>
</dbReference>
<dbReference type="PANTHER" id="PTHR46564:SF1">
    <property type="entry name" value="TRANSPOSASE"/>
    <property type="match status" value="1"/>
</dbReference>
<dbReference type="EMBL" id="GG669511">
    <property type="protein sequence ID" value="EIE92460.1"/>
    <property type="molecule type" value="Genomic_DNA"/>
</dbReference>
<accession>I1CVI4</accession>
<reference evidence="4" key="2">
    <citation type="submission" date="2012-04" db="EMBL/GenBank/DDBJ databases">
        <title>Annotation of the Rhizopus oryzae genome.</title>
        <authorList>
            <consortium name="The Broad Institute Genome Sequencing Platform"/>
            <person name="Birren B."/>
            <person name="Lander E."/>
            <person name="Galagan J."/>
            <person name="Nusbaum C."/>
            <person name="Devon K."/>
            <person name="Ma L.-J."/>
            <person name="Jaffe D."/>
            <person name="Butler J."/>
            <person name="Alvarez P."/>
            <person name="Gnerre S."/>
            <person name="Grabherr M."/>
            <person name="Kleber M."/>
            <person name="Mauceli E."/>
            <person name="Brockman W."/>
            <person name="Rounsley S."/>
            <person name="Young S."/>
            <person name="LaButti K."/>
            <person name="Pushparaj V."/>
            <person name="DeCaprio D."/>
            <person name="Crawford M."/>
            <person name="Koehrsen M."/>
            <person name="Engels R."/>
            <person name="Montgomery P."/>
            <person name="Pearson M."/>
            <person name="Howarth C."/>
            <person name="Larson L."/>
            <person name="Luoma S."/>
            <person name="White J."/>
            <person name="O'Leary S."/>
            <person name="Kodira C."/>
            <person name="Zeng Q."/>
            <person name="Yandava C."/>
            <person name="Alvarado L."/>
            <person name="Skory C.D."/>
            <person name="Ibrahim A."/>
            <person name="Lang F."/>
            <person name="Wickes B.L."/>
            <person name="Liu B."/>
        </authorList>
    </citation>
    <scope>NUCLEOTIDE SEQUENCE</scope>
    <source>
        <strain evidence="4">RA 99-880</strain>
    </source>
</reference>
<dbReference type="GeneID" id="93623947"/>
<dbReference type="VEuPathDB" id="FungiDB:RO3G_16982"/>
<dbReference type="InterPro" id="IPR036397">
    <property type="entry name" value="RNaseH_sf"/>
</dbReference>
<dbReference type="EMBL" id="GG669511">
    <property type="protein sequence ID" value="EIE92464.1"/>
    <property type="molecule type" value="Genomic_DNA"/>
</dbReference>
<dbReference type="VEuPathDB" id="FungiDB:RO3G_16986"/>
<dbReference type="Gene3D" id="3.30.420.10">
    <property type="entry name" value="Ribonuclease H-like superfamily/Ribonuclease H"/>
    <property type="match status" value="1"/>
</dbReference>
<name>I1CVI4_RHIO9</name>
<feature type="compositionally biased region" description="Basic residues" evidence="1">
    <location>
        <begin position="107"/>
        <end position="119"/>
    </location>
</feature>
<dbReference type="Pfam" id="PF13358">
    <property type="entry name" value="DDE_3"/>
    <property type="match status" value="1"/>
</dbReference>
<evidence type="ECO:0000313" key="5">
    <source>
        <dbReference type="Proteomes" id="UP000009138"/>
    </source>
</evidence>
<keyword evidence="5" id="KW-1185">Reference proteome</keyword>
<protein>
    <recommendedName>
        <fullName evidence="2">Tc1-like transposase DDE domain-containing protein</fullName>
    </recommendedName>
</protein>
<proteinExistence type="predicted"/>
<feature type="region of interest" description="Disordered" evidence="1">
    <location>
        <begin position="96"/>
        <end position="137"/>
    </location>
</feature>
<dbReference type="Proteomes" id="UP000009138">
    <property type="component" value="Unassembled WGS sequence"/>
</dbReference>
<dbReference type="InParanoid" id="I1CVI4"/>
<organism evidence="4 5">
    <name type="scientific">Rhizopus delemar (strain RA 99-880 / ATCC MYA-4621 / FGSC 9543 / NRRL 43880)</name>
    <name type="common">Mucormycosis agent</name>
    <name type="synonym">Rhizopus arrhizus var. delemar</name>
    <dbReference type="NCBI Taxonomy" id="246409"/>
    <lineage>
        <taxon>Eukaryota</taxon>
        <taxon>Fungi</taxon>
        <taxon>Fungi incertae sedis</taxon>
        <taxon>Mucoromycota</taxon>
        <taxon>Mucoromycotina</taxon>
        <taxon>Mucoromycetes</taxon>
        <taxon>Mucorales</taxon>
        <taxon>Mucorineae</taxon>
        <taxon>Rhizopodaceae</taxon>
        <taxon>Rhizopus</taxon>
    </lineage>
</organism>
<dbReference type="AlphaFoldDB" id="I1CVI4"/>
<evidence type="ECO:0000313" key="3">
    <source>
        <dbReference type="EMBL" id="EIE92460.1"/>
    </source>
</evidence>
<reference evidence="4 5" key="1">
    <citation type="journal article" date="2009" name="PLoS Genet.">
        <title>Genomic analysis of the basal lineage fungus Rhizopus oryzae reveals a whole-genome duplication.</title>
        <authorList>
            <person name="Ma L.-J."/>
            <person name="Ibrahim A.S."/>
            <person name="Skory C."/>
            <person name="Grabherr M.G."/>
            <person name="Burger G."/>
            <person name="Butler M."/>
            <person name="Elias M."/>
            <person name="Idnurm A."/>
            <person name="Lang B.F."/>
            <person name="Sone T."/>
            <person name="Abe A."/>
            <person name="Calvo S.E."/>
            <person name="Corrochano L.M."/>
            <person name="Engels R."/>
            <person name="Fu J."/>
            <person name="Hansberg W."/>
            <person name="Kim J.-M."/>
            <person name="Kodira C.D."/>
            <person name="Koehrsen M.J."/>
            <person name="Liu B."/>
            <person name="Miranda-Saavedra D."/>
            <person name="O'Leary S."/>
            <person name="Ortiz-Castellanos L."/>
            <person name="Poulter R."/>
            <person name="Rodriguez-Romero J."/>
            <person name="Ruiz-Herrera J."/>
            <person name="Shen Y.-Q."/>
            <person name="Zeng Q."/>
            <person name="Galagan J."/>
            <person name="Birren B.W."/>
            <person name="Cuomo C.A."/>
            <person name="Wickes B.L."/>
        </authorList>
    </citation>
    <scope>NUCLEOTIDE SEQUENCE [LARGE SCALE GENOMIC DNA]</scope>
    <source>
        <strain evidence="4">RA 99-880</strain>
        <strain evidence="5">RA 99-880 / ATCC MYA-4621 / FGSC 9543 / NRRL 43880</strain>
    </source>
</reference>
<feature type="compositionally biased region" description="Acidic residues" evidence="1">
    <location>
        <begin position="125"/>
        <end position="135"/>
    </location>
</feature>
<dbReference type="RefSeq" id="XP_067527856.1">
    <property type="nucleotide sequence ID" value="XM_067671566.1"/>
</dbReference>
<dbReference type="PANTHER" id="PTHR46564">
    <property type="entry name" value="TRANSPOSASE"/>
    <property type="match status" value="1"/>
</dbReference>
<dbReference type="STRING" id="246409.I1CVI4"/>
<dbReference type="GO" id="GO:0003676">
    <property type="term" value="F:nucleic acid binding"/>
    <property type="evidence" value="ECO:0007669"/>
    <property type="project" value="InterPro"/>
</dbReference>